<dbReference type="CDD" id="cd06257">
    <property type="entry name" value="DnaJ"/>
    <property type="match status" value="1"/>
</dbReference>
<accession>A0A5K7XA18</accession>
<keyword evidence="1" id="KW-0472">Membrane</keyword>
<dbReference type="AlphaFoldDB" id="A0A5K7XA18"/>
<proteinExistence type="predicted"/>
<feature type="transmembrane region" description="Helical" evidence="1">
    <location>
        <begin position="47"/>
        <end position="68"/>
    </location>
</feature>
<dbReference type="KEGG" id="lpav:PLANPX_1203"/>
<gene>
    <name evidence="3" type="ORF">PLANPX_1203</name>
</gene>
<dbReference type="Proteomes" id="UP000326837">
    <property type="component" value="Chromosome"/>
</dbReference>
<keyword evidence="1" id="KW-1133">Transmembrane helix</keyword>
<evidence type="ECO:0000313" key="4">
    <source>
        <dbReference type="Proteomes" id="UP000326837"/>
    </source>
</evidence>
<keyword evidence="4" id="KW-1185">Reference proteome</keyword>
<evidence type="ECO:0000256" key="1">
    <source>
        <dbReference type="SAM" id="Phobius"/>
    </source>
</evidence>
<sequence>MFVERSDAPLFQPFCSADRSLILPRGTSIASVASYPLLEDVMLRLDLPQLTIVAAIAFASLVLFNDILRRYRTRMPPEVINPAVEPVMKTGSPGHYVPSSFEALGLHADATPDDVLAAYRSLAMEAHPNHGGDLEAFTLLQQNFEQAMTHPEGRIAQAS</sequence>
<feature type="domain" description="J" evidence="2">
    <location>
        <begin position="99"/>
        <end position="159"/>
    </location>
</feature>
<evidence type="ECO:0000259" key="2">
    <source>
        <dbReference type="PROSITE" id="PS50076"/>
    </source>
</evidence>
<dbReference type="Gene3D" id="1.10.287.110">
    <property type="entry name" value="DnaJ domain"/>
    <property type="match status" value="1"/>
</dbReference>
<dbReference type="PROSITE" id="PS50076">
    <property type="entry name" value="DNAJ_2"/>
    <property type="match status" value="1"/>
</dbReference>
<dbReference type="SUPFAM" id="SSF46565">
    <property type="entry name" value="Chaperone J-domain"/>
    <property type="match status" value="1"/>
</dbReference>
<evidence type="ECO:0000313" key="3">
    <source>
        <dbReference type="EMBL" id="BBO31591.1"/>
    </source>
</evidence>
<reference evidence="4" key="1">
    <citation type="submission" date="2019-10" db="EMBL/GenBank/DDBJ databases">
        <title>Lacipirellula parvula gen. nov., sp. nov., representing a lineage of planctomycetes widespread in freshwater anoxic habitats, and description of the family Lacipirellulaceae.</title>
        <authorList>
            <person name="Dedysh S.N."/>
            <person name="Kulichevskaya I.S."/>
            <person name="Beletsky A.V."/>
            <person name="Rakitin A.L."/>
            <person name="Mardanov A.V."/>
            <person name="Ivanova A.A."/>
            <person name="Saltykova V.X."/>
            <person name="Rijpstra W.I.C."/>
            <person name="Sinninghe Damste J.S."/>
            <person name="Ravin N.V."/>
        </authorList>
    </citation>
    <scope>NUCLEOTIDE SEQUENCE [LARGE SCALE GENOMIC DNA]</scope>
    <source>
        <strain evidence="4">PX69</strain>
    </source>
</reference>
<keyword evidence="1" id="KW-0812">Transmembrane</keyword>
<dbReference type="InterPro" id="IPR001623">
    <property type="entry name" value="DnaJ_domain"/>
</dbReference>
<organism evidence="3 4">
    <name type="scientific">Lacipirellula parvula</name>
    <dbReference type="NCBI Taxonomy" id="2650471"/>
    <lineage>
        <taxon>Bacteria</taxon>
        <taxon>Pseudomonadati</taxon>
        <taxon>Planctomycetota</taxon>
        <taxon>Planctomycetia</taxon>
        <taxon>Pirellulales</taxon>
        <taxon>Lacipirellulaceae</taxon>
        <taxon>Lacipirellula</taxon>
    </lineage>
</organism>
<name>A0A5K7XA18_9BACT</name>
<dbReference type="EMBL" id="AP021861">
    <property type="protein sequence ID" value="BBO31591.1"/>
    <property type="molecule type" value="Genomic_DNA"/>
</dbReference>
<protein>
    <recommendedName>
        <fullName evidence="2">J domain-containing protein</fullName>
    </recommendedName>
</protein>
<dbReference type="InterPro" id="IPR036869">
    <property type="entry name" value="J_dom_sf"/>
</dbReference>